<organism evidence="2 3">
    <name type="scientific">Paenibacillus solisilvae</name>
    <dbReference type="NCBI Taxonomy" id="2486751"/>
    <lineage>
        <taxon>Bacteria</taxon>
        <taxon>Bacillati</taxon>
        <taxon>Bacillota</taxon>
        <taxon>Bacilli</taxon>
        <taxon>Bacillales</taxon>
        <taxon>Paenibacillaceae</taxon>
        <taxon>Paenibacillus</taxon>
    </lineage>
</organism>
<dbReference type="GO" id="GO:0016746">
    <property type="term" value="F:acyltransferase activity"/>
    <property type="evidence" value="ECO:0007669"/>
    <property type="project" value="UniProtKB-KW"/>
</dbReference>
<dbReference type="InterPro" id="IPR016181">
    <property type="entry name" value="Acyl_CoA_acyltransferase"/>
</dbReference>
<sequence length="172" mass="19075">MTVPHAASTNPIILTALSSQLAEALCSWRYPSPFDFYNWSSWETMQQLGIEFGDEQLRIQQYAAALDAQGSFIGFAQFFPLLGVTRIGLGLRPDLCGQGLGLPFVQAIVAEALRRAPGDEIDLEVLVWNSRAIRTYKRANFVITDTYPKRTAQGLVDVHCMTYLSPDNTQSG</sequence>
<dbReference type="Gene3D" id="3.40.630.30">
    <property type="match status" value="1"/>
</dbReference>
<keyword evidence="3" id="KW-1185">Reference proteome</keyword>
<evidence type="ECO:0000259" key="1">
    <source>
        <dbReference type="PROSITE" id="PS51186"/>
    </source>
</evidence>
<accession>A0ABW0VQZ1</accession>
<reference evidence="3" key="1">
    <citation type="journal article" date="2019" name="Int. J. Syst. Evol. Microbiol.">
        <title>The Global Catalogue of Microorganisms (GCM) 10K type strain sequencing project: providing services to taxonomists for standard genome sequencing and annotation.</title>
        <authorList>
            <consortium name="The Broad Institute Genomics Platform"/>
            <consortium name="The Broad Institute Genome Sequencing Center for Infectious Disease"/>
            <person name="Wu L."/>
            <person name="Ma J."/>
        </authorList>
    </citation>
    <scope>NUCLEOTIDE SEQUENCE [LARGE SCALE GENOMIC DNA]</scope>
    <source>
        <strain evidence="3">CGMCC 1.3240</strain>
    </source>
</reference>
<keyword evidence="2" id="KW-0808">Transferase</keyword>
<evidence type="ECO:0000313" key="2">
    <source>
        <dbReference type="EMBL" id="MFC5647990.1"/>
    </source>
</evidence>
<dbReference type="EC" id="2.3.-.-" evidence="2"/>
<comment type="caution">
    <text evidence="2">The sequence shown here is derived from an EMBL/GenBank/DDBJ whole genome shotgun (WGS) entry which is preliminary data.</text>
</comment>
<keyword evidence="2" id="KW-0012">Acyltransferase</keyword>
<dbReference type="Pfam" id="PF00583">
    <property type="entry name" value="Acetyltransf_1"/>
    <property type="match status" value="1"/>
</dbReference>
<proteinExistence type="predicted"/>
<dbReference type="Proteomes" id="UP001596047">
    <property type="component" value="Unassembled WGS sequence"/>
</dbReference>
<name>A0ABW0VQZ1_9BACL</name>
<gene>
    <name evidence="2" type="ORF">ACFPYJ_02425</name>
</gene>
<dbReference type="RefSeq" id="WP_379186456.1">
    <property type="nucleotide sequence ID" value="NZ_JBHSOW010000012.1"/>
</dbReference>
<dbReference type="EMBL" id="JBHSOW010000012">
    <property type="protein sequence ID" value="MFC5647990.1"/>
    <property type="molecule type" value="Genomic_DNA"/>
</dbReference>
<dbReference type="PROSITE" id="PS51186">
    <property type="entry name" value="GNAT"/>
    <property type="match status" value="1"/>
</dbReference>
<protein>
    <submittedName>
        <fullName evidence="2">GNAT family N-acetyltransferase</fullName>
        <ecNumber evidence="2">2.3.-.-</ecNumber>
    </submittedName>
</protein>
<evidence type="ECO:0000313" key="3">
    <source>
        <dbReference type="Proteomes" id="UP001596047"/>
    </source>
</evidence>
<feature type="domain" description="N-acetyltransferase" evidence="1">
    <location>
        <begin position="12"/>
        <end position="169"/>
    </location>
</feature>
<dbReference type="SUPFAM" id="SSF55729">
    <property type="entry name" value="Acyl-CoA N-acyltransferases (Nat)"/>
    <property type="match status" value="1"/>
</dbReference>
<dbReference type="InterPro" id="IPR000182">
    <property type="entry name" value="GNAT_dom"/>
</dbReference>